<feature type="domain" description="Adenylyltransferase AadA C-terminal" evidence="3">
    <location>
        <begin position="145"/>
        <end position="249"/>
    </location>
</feature>
<dbReference type="Pfam" id="PF13427">
    <property type="entry name" value="AadA_C"/>
    <property type="match status" value="1"/>
</dbReference>
<name>A0AAU7UCJ3_9DEIO</name>
<dbReference type="Pfam" id="PF01909">
    <property type="entry name" value="NTP_transf_2"/>
    <property type="match status" value="1"/>
</dbReference>
<dbReference type="KEGG" id="dsc:ABOD76_07790"/>
<sequence>MNRPAPPDVQQLVGRLAQELPQQLGESLMGLYLHGSLVTGDFNPQRSDIDLLAVLAQDPSEEDLEHLHRFHRELEAEEPAWRGRIEVNYSSLAGLRDFRTQPHLMARISPGEPLHLVQATRHYLLQWYMAWHSGVALFGPPPQDLLPSFDPAEFVAVVREHAGNWPVWITEMDPGQEGGHAYAVLTVCRALYTVTTGEQRSKKQAAVWAAQRLPAWAGLIDWAVEWWFDTGAARARPDCSTVQRFVMSISEQIAHLPE</sequence>
<proteinExistence type="predicted"/>
<dbReference type="RefSeq" id="WP_350244250.1">
    <property type="nucleotide sequence ID" value="NZ_CP158299.1"/>
</dbReference>
<dbReference type="Gene3D" id="3.30.460.10">
    <property type="entry name" value="Beta Polymerase, domain 2"/>
    <property type="match status" value="1"/>
</dbReference>
<accession>A0AAU7UCJ3</accession>
<reference evidence="4" key="1">
    <citation type="submission" date="2024-06" db="EMBL/GenBank/DDBJ databases">
        <title>Draft Genome Sequence of Deinococcus sonorensis Type Strain KR-87, a Biofilm Producing Representative of the Genus Deinococcus.</title>
        <authorList>
            <person name="Boren L.S."/>
            <person name="Grosso R.A."/>
            <person name="Hugenberg-Cox A.N."/>
            <person name="Hill J.T.E."/>
            <person name="Albert C.M."/>
            <person name="Tuohy J.M."/>
        </authorList>
    </citation>
    <scope>NUCLEOTIDE SEQUENCE</scope>
    <source>
        <strain evidence="4">KR-87</strain>
    </source>
</reference>
<evidence type="ECO:0000313" key="4">
    <source>
        <dbReference type="EMBL" id="XBV86196.1"/>
    </source>
</evidence>
<evidence type="ECO:0000256" key="1">
    <source>
        <dbReference type="ARBA" id="ARBA00022679"/>
    </source>
</evidence>
<dbReference type="GO" id="GO:0016779">
    <property type="term" value="F:nucleotidyltransferase activity"/>
    <property type="evidence" value="ECO:0007669"/>
    <property type="project" value="UniProtKB-KW"/>
</dbReference>
<gene>
    <name evidence="4" type="ORF">ABOD76_07790</name>
</gene>
<dbReference type="InterPro" id="IPR002934">
    <property type="entry name" value="Polymerase_NTP_transf_dom"/>
</dbReference>
<evidence type="ECO:0000259" key="2">
    <source>
        <dbReference type="Pfam" id="PF01909"/>
    </source>
</evidence>
<dbReference type="InterPro" id="IPR025184">
    <property type="entry name" value="AadA_C"/>
</dbReference>
<keyword evidence="1" id="KW-0808">Transferase</keyword>
<evidence type="ECO:0000259" key="3">
    <source>
        <dbReference type="Pfam" id="PF13427"/>
    </source>
</evidence>
<protein>
    <submittedName>
        <fullName evidence="4">Aminoglycoside adenylyltransferase domain-containing protein</fullName>
    </submittedName>
</protein>
<dbReference type="EMBL" id="CP158299">
    <property type="protein sequence ID" value="XBV86196.1"/>
    <property type="molecule type" value="Genomic_DNA"/>
</dbReference>
<dbReference type="CDD" id="cd05403">
    <property type="entry name" value="NT_KNTase_like"/>
    <property type="match status" value="1"/>
</dbReference>
<keyword evidence="4" id="KW-0548">Nucleotidyltransferase</keyword>
<dbReference type="AlphaFoldDB" id="A0AAU7UCJ3"/>
<dbReference type="InterPro" id="IPR043519">
    <property type="entry name" value="NT_sf"/>
</dbReference>
<dbReference type="SUPFAM" id="SSF81301">
    <property type="entry name" value="Nucleotidyltransferase"/>
    <property type="match status" value="1"/>
</dbReference>
<feature type="domain" description="Polymerase nucleotidyl transferase" evidence="2">
    <location>
        <begin position="25"/>
        <end position="71"/>
    </location>
</feature>
<organism evidence="4">
    <name type="scientific">Deinococcus sonorensis KR-87</name>
    <dbReference type="NCBI Taxonomy" id="694439"/>
    <lineage>
        <taxon>Bacteria</taxon>
        <taxon>Thermotogati</taxon>
        <taxon>Deinococcota</taxon>
        <taxon>Deinococci</taxon>
        <taxon>Deinococcales</taxon>
        <taxon>Deinococcaceae</taxon>
        <taxon>Deinococcus</taxon>
    </lineage>
</organism>